<dbReference type="GO" id="GO:0005525">
    <property type="term" value="F:GTP binding"/>
    <property type="evidence" value="ECO:0007669"/>
    <property type="project" value="UniProtKB-KW"/>
</dbReference>
<dbReference type="Proteomes" id="UP000023152">
    <property type="component" value="Unassembled WGS sequence"/>
</dbReference>
<dbReference type="InterPro" id="IPR052915">
    <property type="entry name" value="RtcB-like"/>
</dbReference>
<dbReference type="InterPro" id="IPR001233">
    <property type="entry name" value="RtcB"/>
</dbReference>
<dbReference type="PANTHER" id="PTHR43749">
    <property type="entry name" value="RNA-SPLICING LIGASE RTCB"/>
    <property type="match status" value="1"/>
</dbReference>
<dbReference type="GO" id="GO:0042245">
    <property type="term" value="P:RNA repair"/>
    <property type="evidence" value="ECO:0007669"/>
    <property type="project" value="TreeGrafter"/>
</dbReference>
<evidence type="ECO:0000256" key="7">
    <source>
        <dbReference type="ARBA" id="ARBA00047746"/>
    </source>
</evidence>
<comment type="catalytic activity">
    <reaction evidence="7">
        <text>a 3'-end 3'-phospho-ribonucleotide-RNA + a 5'-end dephospho-ribonucleoside-RNA + GTP = a ribonucleotidyl-ribonucleotide-RNA + GMP + diphosphate</text>
        <dbReference type="Rhea" id="RHEA:68076"/>
        <dbReference type="Rhea" id="RHEA-COMP:10463"/>
        <dbReference type="Rhea" id="RHEA-COMP:13936"/>
        <dbReference type="Rhea" id="RHEA-COMP:17355"/>
        <dbReference type="ChEBI" id="CHEBI:33019"/>
        <dbReference type="ChEBI" id="CHEBI:37565"/>
        <dbReference type="ChEBI" id="CHEBI:58115"/>
        <dbReference type="ChEBI" id="CHEBI:83062"/>
        <dbReference type="ChEBI" id="CHEBI:138284"/>
        <dbReference type="ChEBI" id="CHEBI:173118"/>
        <dbReference type="EC" id="6.5.1.8"/>
    </reaction>
</comment>
<accession>X6M188</accession>
<evidence type="ECO:0000256" key="1">
    <source>
        <dbReference type="ARBA" id="ARBA00012726"/>
    </source>
</evidence>
<dbReference type="GO" id="GO:0003909">
    <property type="term" value="F:DNA ligase activity"/>
    <property type="evidence" value="ECO:0007669"/>
    <property type="project" value="TreeGrafter"/>
</dbReference>
<dbReference type="GO" id="GO:0006281">
    <property type="term" value="P:DNA repair"/>
    <property type="evidence" value="ECO:0007669"/>
    <property type="project" value="TreeGrafter"/>
</dbReference>
<keyword evidence="11" id="KW-0812">Transmembrane</keyword>
<dbReference type="PANTHER" id="PTHR43749:SF2">
    <property type="entry name" value="RNA-SPLICING LIGASE RTCB"/>
    <property type="match status" value="1"/>
</dbReference>
<feature type="binding site" evidence="9">
    <location>
        <position position="113"/>
    </location>
    <ligand>
        <name>GMP</name>
        <dbReference type="ChEBI" id="CHEBI:58115"/>
    </ligand>
</feature>
<dbReference type="Gene3D" id="3.90.1860.10">
    <property type="entry name" value="tRNA-splicing ligase RtcB"/>
    <property type="match status" value="1"/>
</dbReference>
<proteinExistence type="predicted"/>
<evidence type="ECO:0000256" key="10">
    <source>
        <dbReference type="PIRSR" id="PIRSR601233-3"/>
    </source>
</evidence>
<feature type="transmembrane region" description="Helical" evidence="11">
    <location>
        <begin position="6"/>
        <end position="27"/>
    </location>
</feature>
<name>X6M188_RETFI</name>
<keyword evidence="5 9" id="KW-0342">GTP-binding</keyword>
<feature type="binding site" evidence="9">
    <location>
        <begin position="64"/>
        <end position="65"/>
    </location>
    <ligand>
        <name>GMP</name>
        <dbReference type="ChEBI" id="CHEBI:58115"/>
    </ligand>
</feature>
<keyword evidence="13" id="KW-1185">Reference proteome</keyword>
<gene>
    <name evidence="12" type="ORF">RFI_30638</name>
</gene>
<keyword evidence="6 10" id="KW-0464">Manganese</keyword>
<evidence type="ECO:0000256" key="11">
    <source>
        <dbReference type="SAM" id="Phobius"/>
    </source>
</evidence>
<dbReference type="InterPro" id="IPR036025">
    <property type="entry name" value="RtcB-like_sf"/>
</dbReference>
<dbReference type="Pfam" id="PF01139">
    <property type="entry name" value="RtcB"/>
    <property type="match status" value="1"/>
</dbReference>
<feature type="binding site" evidence="9">
    <location>
        <begin position="130"/>
        <end position="133"/>
    </location>
    <ligand>
        <name>GMP</name>
        <dbReference type="ChEBI" id="CHEBI:58115"/>
    </ligand>
</feature>
<evidence type="ECO:0000256" key="3">
    <source>
        <dbReference type="ARBA" id="ARBA00022723"/>
    </source>
</evidence>
<evidence type="ECO:0000256" key="5">
    <source>
        <dbReference type="ARBA" id="ARBA00023134"/>
    </source>
</evidence>
<keyword evidence="11" id="KW-1133">Transmembrane helix</keyword>
<evidence type="ECO:0000313" key="12">
    <source>
        <dbReference type="EMBL" id="ETO06755.1"/>
    </source>
</evidence>
<feature type="active site" description="GMP-histidine intermediate" evidence="8">
    <location>
        <position position="130"/>
    </location>
</feature>
<protein>
    <recommendedName>
        <fullName evidence="1">3'-phosphate/5'-hydroxy nucleic acid ligase</fullName>
        <ecNumber evidence="1">6.5.1.8</ecNumber>
    </recommendedName>
</protein>
<organism evidence="12 13">
    <name type="scientific">Reticulomyxa filosa</name>
    <dbReference type="NCBI Taxonomy" id="46433"/>
    <lineage>
        <taxon>Eukaryota</taxon>
        <taxon>Sar</taxon>
        <taxon>Rhizaria</taxon>
        <taxon>Retaria</taxon>
        <taxon>Foraminifera</taxon>
        <taxon>Monothalamids</taxon>
        <taxon>Reticulomyxidae</taxon>
        <taxon>Reticulomyxa</taxon>
    </lineage>
</organism>
<feature type="binding site" evidence="10">
    <location>
        <position position="64"/>
    </location>
    <ligand>
        <name>Mn(2+)</name>
        <dbReference type="ChEBI" id="CHEBI:29035"/>
        <label>2</label>
    </ligand>
</feature>
<dbReference type="SUPFAM" id="SSF103365">
    <property type="entry name" value="Hypothetical protein PH1602"/>
    <property type="match status" value="1"/>
</dbReference>
<keyword evidence="11" id="KW-0472">Membrane</keyword>
<evidence type="ECO:0000313" key="13">
    <source>
        <dbReference type="Proteomes" id="UP000023152"/>
    </source>
</evidence>
<reference evidence="12 13" key="1">
    <citation type="journal article" date="2013" name="Curr. Biol.">
        <title>The Genome of the Foraminiferan Reticulomyxa filosa.</title>
        <authorList>
            <person name="Glockner G."/>
            <person name="Hulsmann N."/>
            <person name="Schleicher M."/>
            <person name="Noegel A.A."/>
            <person name="Eichinger L."/>
            <person name="Gallinger C."/>
            <person name="Pawlowski J."/>
            <person name="Sierra R."/>
            <person name="Euteneuer U."/>
            <person name="Pillet L."/>
            <person name="Moustafa A."/>
            <person name="Platzer M."/>
            <person name="Groth M."/>
            <person name="Szafranski K."/>
            <person name="Schliwa M."/>
        </authorList>
    </citation>
    <scope>NUCLEOTIDE SEQUENCE [LARGE SCALE GENOMIC DNA]</scope>
</reference>
<dbReference type="OMA" id="REYAYLN"/>
<feature type="binding site" evidence="9">
    <location>
        <begin position="106"/>
        <end position="109"/>
    </location>
    <ligand>
        <name>GMP</name>
        <dbReference type="ChEBI" id="CHEBI:58115"/>
    </ligand>
</feature>
<feature type="binding site" evidence="9">
    <location>
        <position position="204"/>
    </location>
    <ligand>
        <name>GMP</name>
        <dbReference type="ChEBI" id="CHEBI:58115"/>
    </ligand>
</feature>
<evidence type="ECO:0000256" key="9">
    <source>
        <dbReference type="PIRSR" id="PIRSR601233-2"/>
    </source>
</evidence>
<evidence type="ECO:0000256" key="4">
    <source>
        <dbReference type="ARBA" id="ARBA00022741"/>
    </source>
</evidence>
<keyword evidence="2" id="KW-0436">Ligase</keyword>
<keyword evidence="4 9" id="KW-0547">Nucleotide-binding</keyword>
<evidence type="ECO:0000256" key="6">
    <source>
        <dbReference type="ARBA" id="ARBA00023211"/>
    </source>
</evidence>
<dbReference type="AlphaFoldDB" id="X6M188"/>
<sequence length="206" mass="23722">MYLCVYLIFIFIFIFVSSYKYVCVFVGREYAYLNREFMLKAMVSCVQDVLKKEPDWNTFVTVHHNYCTCESCRYKDNRTGQWREEELWVTRKGATSAKKDEYGIIPGSMATGSFIVKGLGNDMSWHSCSHGAGRRMGRKQAAGILSTKEFFNQLDASGVVCDRDERLIDESPLAYKDLNEVIRHQTNASIIKIEHRLLPLVNVKGF</sequence>
<dbReference type="GO" id="GO:0170057">
    <property type="term" value="F:RNA ligase (GTP) activity"/>
    <property type="evidence" value="ECO:0007669"/>
    <property type="project" value="UniProtKB-EC"/>
</dbReference>
<evidence type="ECO:0000256" key="8">
    <source>
        <dbReference type="PIRSR" id="PIRSR601233-1"/>
    </source>
</evidence>
<keyword evidence="3 10" id="KW-0479">Metal-binding</keyword>
<comment type="cofactor">
    <cofactor evidence="10">
        <name>Mn(2+)</name>
        <dbReference type="ChEBI" id="CHEBI:29035"/>
    </cofactor>
    <text evidence="10">Binds 2 manganese ions per subunit.</text>
</comment>
<dbReference type="OrthoDB" id="10249697at2759"/>
<comment type="caution">
    <text evidence="12">The sequence shown here is derived from an EMBL/GenBank/DDBJ whole genome shotgun (WGS) entry which is preliminary data.</text>
</comment>
<dbReference type="EC" id="6.5.1.8" evidence="1"/>
<evidence type="ECO:0000256" key="2">
    <source>
        <dbReference type="ARBA" id="ARBA00022598"/>
    </source>
</evidence>
<dbReference type="EMBL" id="ASPP01026815">
    <property type="protein sequence ID" value="ETO06755.1"/>
    <property type="molecule type" value="Genomic_DNA"/>
</dbReference>
<dbReference type="GO" id="GO:0030145">
    <property type="term" value="F:manganese ion binding"/>
    <property type="evidence" value="ECO:0007669"/>
    <property type="project" value="TreeGrafter"/>
</dbReference>
<dbReference type="GO" id="GO:0006396">
    <property type="term" value="P:RNA processing"/>
    <property type="evidence" value="ECO:0007669"/>
    <property type="project" value="InterPro"/>
</dbReference>